<dbReference type="HOGENOM" id="CLU_2638452_0_0_1"/>
<gene>
    <name evidence="1" type="ORF">K443DRAFT_525007</name>
</gene>
<dbReference type="EMBL" id="KN839125">
    <property type="protein sequence ID" value="KIJ90711.1"/>
    <property type="molecule type" value="Genomic_DNA"/>
</dbReference>
<dbReference type="STRING" id="1095629.A0A0C9WZF3"/>
<dbReference type="Proteomes" id="UP000054477">
    <property type="component" value="Unassembled WGS sequence"/>
</dbReference>
<evidence type="ECO:0000313" key="2">
    <source>
        <dbReference type="Proteomes" id="UP000054477"/>
    </source>
</evidence>
<proteinExistence type="predicted"/>
<reference evidence="1 2" key="1">
    <citation type="submission" date="2014-04" db="EMBL/GenBank/DDBJ databases">
        <authorList>
            <consortium name="DOE Joint Genome Institute"/>
            <person name="Kuo A."/>
            <person name="Kohler A."/>
            <person name="Nagy L.G."/>
            <person name="Floudas D."/>
            <person name="Copeland A."/>
            <person name="Barry K.W."/>
            <person name="Cichocki N."/>
            <person name="Veneault-Fourrey C."/>
            <person name="LaButti K."/>
            <person name="Lindquist E.A."/>
            <person name="Lipzen A."/>
            <person name="Lundell T."/>
            <person name="Morin E."/>
            <person name="Murat C."/>
            <person name="Sun H."/>
            <person name="Tunlid A."/>
            <person name="Henrissat B."/>
            <person name="Grigoriev I.V."/>
            <person name="Hibbett D.S."/>
            <person name="Martin F."/>
            <person name="Nordberg H.P."/>
            <person name="Cantor M.N."/>
            <person name="Hua S.X."/>
        </authorList>
    </citation>
    <scope>NUCLEOTIDE SEQUENCE [LARGE SCALE GENOMIC DNA]</scope>
    <source>
        <strain evidence="1 2">LaAM-08-1</strain>
    </source>
</reference>
<evidence type="ECO:0000313" key="1">
    <source>
        <dbReference type="EMBL" id="KIJ90711.1"/>
    </source>
</evidence>
<accession>A0A0C9WZF3</accession>
<name>A0A0C9WZF3_9AGAR</name>
<reference evidence="2" key="2">
    <citation type="submission" date="2015-01" db="EMBL/GenBank/DDBJ databases">
        <title>Evolutionary Origins and Diversification of the Mycorrhizal Mutualists.</title>
        <authorList>
            <consortium name="DOE Joint Genome Institute"/>
            <consortium name="Mycorrhizal Genomics Consortium"/>
            <person name="Kohler A."/>
            <person name="Kuo A."/>
            <person name="Nagy L.G."/>
            <person name="Floudas D."/>
            <person name="Copeland A."/>
            <person name="Barry K.W."/>
            <person name="Cichocki N."/>
            <person name="Veneault-Fourrey C."/>
            <person name="LaButti K."/>
            <person name="Lindquist E.A."/>
            <person name="Lipzen A."/>
            <person name="Lundell T."/>
            <person name="Morin E."/>
            <person name="Murat C."/>
            <person name="Riley R."/>
            <person name="Ohm R."/>
            <person name="Sun H."/>
            <person name="Tunlid A."/>
            <person name="Henrissat B."/>
            <person name="Grigoriev I.V."/>
            <person name="Hibbett D.S."/>
            <person name="Martin F."/>
        </authorList>
    </citation>
    <scope>NUCLEOTIDE SEQUENCE [LARGE SCALE GENOMIC DNA]</scope>
    <source>
        <strain evidence="2">LaAM-08-1</strain>
    </source>
</reference>
<sequence>MLTKRLPDIVDGNPVKMALGLVKMIVEIQQAVADNMDTVERRLNSSRAQLETVEKELGGWKPKTAQRPMYRLVQIYP</sequence>
<protein>
    <submittedName>
        <fullName evidence="1">Uncharacterized protein</fullName>
    </submittedName>
</protein>
<keyword evidence="2" id="KW-1185">Reference proteome</keyword>
<organism evidence="1 2">
    <name type="scientific">Laccaria amethystina LaAM-08-1</name>
    <dbReference type="NCBI Taxonomy" id="1095629"/>
    <lineage>
        <taxon>Eukaryota</taxon>
        <taxon>Fungi</taxon>
        <taxon>Dikarya</taxon>
        <taxon>Basidiomycota</taxon>
        <taxon>Agaricomycotina</taxon>
        <taxon>Agaricomycetes</taxon>
        <taxon>Agaricomycetidae</taxon>
        <taxon>Agaricales</taxon>
        <taxon>Agaricineae</taxon>
        <taxon>Hydnangiaceae</taxon>
        <taxon>Laccaria</taxon>
    </lineage>
</organism>
<dbReference type="AlphaFoldDB" id="A0A0C9WZF3"/>
<dbReference type="OrthoDB" id="3063246at2759"/>